<evidence type="ECO:0000256" key="2">
    <source>
        <dbReference type="ARBA" id="ARBA00013064"/>
    </source>
</evidence>
<dbReference type="Proteomes" id="UP001410394">
    <property type="component" value="Unassembled WGS sequence"/>
</dbReference>
<dbReference type="RefSeq" id="WP_345920012.1">
    <property type="nucleotide sequence ID" value="NZ_JBDIVE010000006.1"/>
</dbReference>
<dbReference type="Gene3D" id="3.20.20.140">
    <property type="entry name" value="Metal-dependent hydrolases"/>
    <property type="match status" value="1"/>
</dbReference>
<reference evidence="5 6" key="1">
    <citation type="journal article" date="2018" name="Int. J. Syst. Evol. Microbiol.">
        <title>Uliginosibacterium sediminicola sp. nov., isolated from freshwater sediment.</title>
        <authorList>
            <person name="Hwang W.M."/>
            <person name="Kim S.M."/>
            <person name="Kang K."/>
            <person name="Ahn T.Y."/>
        </authorList>
    </citation>
    <scope>NUCLEOTIDE SEQUENCE [LARGE SCALE GENOMIC DNA]</scope>
    <source>
        <strain evidence="5 6">M1-21</strain>
    </source>
</reference>
<gene>
    <name evidence="5" type="ORF">ABDB84_12185</name>
</gene>
<evidence type="ECO:0000313" key="5">
    <source>
        <dbReference type="EMBL" id="MEN3069240.1"/>
    </source>
</evidence>
<evidence type="ECO:0000256" key="4">
    <source>
        <dbReference type="ARBA" id="ARBA00051722"/>
    </source>
</evidence>
<dbReference type="EC" id="3.1.3.48" evidence="2"/>
<dbReference type="SUPFAM" id="SSF89550">
    <property type="entry name" value="PHP domain-like"/>
    <property type="match status" value="1"/>
</dbReference>
<dbReference type="EMBL" id="JBDIVE010000006">
    <property type="protein sequence ID" value="MEN3069240.1"/>
    <property type="molecule type" value="Genomic_DNA"/>
</dbReference>
<evidence type="ECO:0000256" key="3">
    <source>
        <dbReference type="ARBA" id="ARBA00022801"/>
    </source>
</evidence>
<dbReference type="InterPro" id="IPR016195">
    <property type="entry name" value="Pol/histidinol_Pase-like"/>
</dbReference>
<proteinExistence type="inferred from homology"/>
<accession>A0ABU9YZV1</accession>
<dbReference type="GO" id="GO:0004725">
    <property type="term" value="F:protein tyrosine phosphatase activity"/>
    <property type="evidence" value="ECO:0007669"/>
    <property type="project" value="UniProtKB-EC"/>
</dbReference>
<comment type="similarity">
    <text evidence="1">Belongs to the metallo-dependent hydrolases superfamily. CpsB/CapC family.</text>
</comment>
<protein>
    <recommendedName>
        <fullName evidence="2">protein-tyrosine-phosphatase</fullName>
        <ecNumber evidence="2">3.1.3.48</ecNumber>
    </recommendedName>
</protein>
<dbReference type="PANTHER" id="PTHR39181:SF1">
    <property type="entry name" value="TYROSINE-PROTEIN PHOSPHATASE YWQE"/>
    <property type="match status" value="1"/>
</dbReference>
<dbReference type="Pfam" id="PF19567">
    <property type="entry name" value="CpsB_CapC"/>
    <property type="match status" value="1"/>
</dbReference>
<name>A0ABU9YZV1_9RHOO</name>
<dbReference type="InterPro" id="IPR016667">
    <property type="entry name" value="Caps_polysacc_synth_CpsB/CapC"/>
</dbReference>
<keyword evidence="6" id="KW-1185">Reference proteome</keyword>
<dbReference type="PANTHER" id="PTHR39181">
    <property type="entry name" value="TYROSINE-PROTEIN PHOSPHATASE YWQE"/>
    <property type="match status" value="1"/>
</dbReference>
<dbReference type="PIRSF" id="PIRSF016557">
    <property type="entry name" value="Caps_synth_CpsB"/>
    <property type="match status" value="1"/>
</dbReference>
<keyword evidence="3 5" id="KW-0378">Hydrolase</keyword>
<organism evidence="5 6">
    <name type="scientific">Uliginosibacterium sediminicola</name>
    <dbReference type="NCBI Taxonomy" id="2024550"/>
    <lineage>
        <taxon>Bacteria</taxon>
        <taxon>Pseudomonadati</taxon>
        <taxon>Pseudomonadota</taxon>
        <taxon>Betaproteobacteria</taxon>
        <taxon>Rhodocyclales</taxon>
        <taxon>Zoogloeaceae</taxon>
        <taxon>Uliginosibacterium</taxon>
    </lineage>
</organism>
<sequence length="240" mass="26345">MIDIHCHLLPRVDDGPQSLQASIDLAWAAVEDGVTHAVVTPHVYPGRFNNTRSSIELCCRRYVDLLKLKNVPLRISFGGEVRLDADLPLLIERDEIPFLGVSQGFKTMLLEFPDAQIPLGADRLVRVLLSRGIRPLIAHPERNKSVMENPERIRSFVDAGCALQITAGSILGQFGPRALAASEYMLSESLVSAIASDAHNLDGRRYRLKEARQALVSRYGEALAVQLTELGPASLCGLDV</sequence>
<evidence type="ECO:0000313" key="6">
    <source>
        <dbReference type="Proteomes" id="UP001410394"/>
    </source>
</evidence>
<comment type="caution">
    <text evidence="5">The sequence shown here is derived from an EMBL/GenBank/DDBJ whole genome shotgun (WGS) entry which is preliminary data.</text>
</comment>
<comment type="catalytic activity">
    <reaction evidence="4">
        <text>O-phospho-L-tyrosyl-[protein] + H2O = L-tyrosyl-[protein] + phosphate</text>
        <dbReference type="Rhea" id="RHEA:10684"/>
        <dbReference type="Rhea" id="RHEA-COMP:10136"/>
        <dbReference type="Rhea" id="RHEA-COMP:20101"/>
        <dbReference type="ChEBI" id="CHEBI:15377"/>
        <dbReference type="ChEBI" id="CHEBI:43474"/>
        <dbReference type="ChEBI" id="CHEBI:46858"/>
        <dbReference type="ChEBI" id="CHEBI:61978"/>
        <dbReference type="EC" id="3.1.3.48"/>
    </reaction>
</comment>
<evidence type="ECO:0000256" key="1">
    <source>
        <dbReference type="ARBA" id="ARBA00005750"/>
    </source>
</evidence>